<keyword evidence="2" id="KW-1185">Reference proteome</keyword>
<reference evidence="1 2" key="1">
    <citation type="submission" date="2018-06" db="EMBL/GenBank/DDBJ databases">
        <title>Genomic Encyclopedia of Type Strains, Phase IV (KMG-IV): sequencing the most valuable type-strain genomes for metagenomic binning, comparative biology and taxonomic classification.</title>
        <authorList>
            <person name="Goeker M."/>
        </authorList>
    </citation>
    <scope>NUCLEOTIDE SEQUENCE [LARGE SCALE GENOMIC DNA]</scope>
    <source>
        <strain evidence="1 2">DSM 45479</strain>
    </source>
</reference>
<comment type="caution">
    <text evidence="1">The sequence shown here is derived from an EMBL/GenBank/DDBJ whole genome shotgun (WGS) entry which is preliminary data.</text>
</comment>
<name>A0ABX9DWY0_9PSEU</name>
<protein>
    <submittedName>
        <fullName evidence="1">Uncharacterized protein</fullName>
    </submittedName>
</protein>
<dbReference type="EMBL" id="QLTT01000016">
    <property type="protein sequence ID" value="RAS59001.1"/>
    <property type="molecule type" value="Genomic_DNA"/>
</dbReference>
<proteinExistence type="predicted"/>
<accession>A0ABX9DWY0</accession>
<gene>
    <name evidence="1" type="ORF">C8D87_11654</name>
</gene>
<evidence type="ECO:0000313" key="2">
    <source>
        <dbReference type="Proteomes" id="UP000248714"/>
    </source>
</evidence>
<sequence length="37" mass="4211">MTSVDKVSKHRWKGMSDQLMVSDRIVGAVLPARREPE</sequence>
<organism evidence="1 2">
    <name type="scientific">Lentzea atacamensis</name>
    <dbReference type="NCBI Taxonomy" id="531938"/>
    <lineage>
        <taxon>Bacteria</taxon>
        <taxon>Bacillati</taxon>
        <taxon>Actinomycetota</taxon>
        <taxon>Actinomycetes</taxon>
        <taxon>Pseudonocardiales</taxon>
        <taxon>Pseudonocardiaceae</taxon>
        <taxon>Lentzea</taxon>
    </lineage>
</organism>
<evidence type="ECO:0000313" key="1">
    <source>
        <dbReference type="EMBL" id="RAS59001.1"/>
    </source>
</evidence>
<dbReference type="Proteomes" id="UP000248714">
    <property type="component" value="Unassembled WGS sequence"/>
</dbReference>